<gene>
    <name evidence="2" type="ORF">BcellWH2_00840</name>
</gene>
<keyword evidence="1" id="KW-0812">Transmembrane</keyword>
<evidence type="ECO:0000313" key="2">
    <source>
        <dbReference type="EMBL" id="ALJ58103.1"/>
    </source>
</evidence>
<dbReference type="PATRIC" id="fig|246787.4.peg.866"/>
<accession>A0A0P0FUV2</accession>
<dbReference type="AlphaFoldDB" id="A0A0P0FUV2"/>
<organism evidence="2 3">
    <name type="scientific">Bacteroides cellulosilyticus</name>
    <dbReference type="NCBI Taxonomy" id="246787"/>
    <lineage>
        <taxon>Bacteria</taxon>
        <taxon>Pseudomonadati</taxon>
        <taxon>Bacteroidota</taxon>
        <taxon>Bacteroidia</taxon>
        <taxon>Bacteroidales</taxon>
        <taxon>Bacteroidaceae</taxon>
        <taxon>Bacteroides</taxon>
    </lineage>
</organism>
<dbReference type="KEGG" id="bcel:BcellWH2_00840"/>
<feature type="transmembrane region" description="Helical" evidence="1">
    <location>
        <begin position="6"/>
        <end position="22"/>
    </location>
</feature>
<proteinExistence type="predicted"/>
<dbReference type="EMBL" id="CP012801">
    <property type="protein sequence ID" value="ALJ58103.1"/>
    <property type="molecule type" value="Genomic_DNA"/>
</dbReference>
<evidence type="ECO:0000256" key="1">
    <source>
        <dbReference type="SAM" id="Phobius"/>
    </source>
</evidence>
<evidence type="ECO:0000313" key="3">
    <source>
        <dbReference type="Proteomes" id="UP000061809"/>
    </source>
</evidence>
<protein>
    <submittedName>
        <fullName evidence="2">Uncharacterized protein</fullName>
    </submittedName>
</protein>
<name>A0A0P0FUV2_9BACE</name>
<sequence>MLARIFVMVVAGVIIVYVVRWIDSMFSNWKR</sequence>
<keyword evidence="1" id="KW-1133">Transmembrane helix</keyword>
<keyword evidence="1" id="KW-0472">Membrane</keyword>
<dbReference type="Proteomes" id="UP000061809">
    <property type="component" value="Chromosome"/>
</dbReference>
<reference evidence="2 3" key="1">
    <citation type="journal article" date="2015" name="Science">
        <title>Genetic determinants of in vivo fitness and diet responsiveness in multiple human gut Bacteroides.</title>
        <authorList>
            <person name="Wu M."/>
            <person name="McNulty N.P."/>
            <person name="Rodionov D.A."/>
            <person name="Khoroshkin M.S."/>
            <person name="Griffin N.W."/>
            <person name="Cheng J."/>
            <person name="Latreille P."/>
            <person name="Kerstetter R.A."/>
            <person name="Terrapon N."/>
            <person name="Henrissat B."/>
            <person name="Osterman A.L."/>
            <person name="Gordon J.I."/>
        </authorList>
    </citation>
    <scope>NUCLEOTIDE SEQUENCE [LARGE SCALE GENOMIC DNA]</scope>
    <source>
        <strain evidence="2 3">WH2</strain>
    </source>
</reference>